<dbReference type="CDD" id="cd18774">
    <property type="entry name" value="PDC2_HK_sensor"/>
    <property type="match status" value="1"/>
</dbReference>
<dbReference type="PANTHER" id="PTHR46663">
    <property type="entry name" value="DIGUANYLATE CYCLASE DGCT-RELATED"/>
    <property type="match status" value="1"/>
</dbReference>
<evidence type="ECO:0000256" key="4">
    <source>
        <dbReference type="ARBA" id="ARBA00022989"/>
    </source>
</evidence>
<dbReference type="Gene3D" id="6.10.340.10">
    <property type="match status" value="1"/>
</dbReference>
<evidence type="ECO:0000256" key="5">
    <source>
        <dbReference type="ARBA" id="ARBA00023136"/>
    </source>
</evidence>
<dbReference type="InterPro" id="IPR052163">
    <property type="entry name" value="DGC-Regulatory_Protein"/>
</dbReference>
<dbReference type="FunFam" id="3.30.70.270:FF:000001">
    <property type="entry name" value="Diguanylate cyclase domain protein"/>
    <property type="match status" value="1"/>
</dbReference>
<dbReference type="SUPFAM" id="SSF55073">
    <property type="entry name" value="Nucleotide cyclase"/>
    <property type="match status" value="1"/>
</dbReference>
<dbReference type="EMBL" id="WNKX01000027">
    <property type="protein sequence ID" value="MTW13760.1"/>
    <property type="molecule type" value="Genomic_DNA"/>
</dbReference>
<dbReference type="AlphaFoldDB" id="A0A6L6QNH1"/>
<organism evidence="8 9">
    <name type="scientific">Massilia eburnea</name>
    <dbReference type="NCBI Taxonomy" id="1776165"/>
    <lineage>
        <taxon>Bacteria</taxon>
        <taxon>Pseudomonadati</taxon>
        <taxon>Pseudomonadota</taxon>
        <taxon>Betaproteobacteria</taxon>
        <taxon>Burkholderiales</taxon>
        <taxon>Oxalobacteraceae</taxon>
        <taxon>Telluria group</taxon>
        <taxon>Massilia</taxon>
    </lineage>
</organism>
<keyword evidence="5 6" id="KW-0472">Membrane</keyword>
<feature type="domain" description="GGDEF" evidence="7">
    <location>
        <begin position="376"/>
        <end position="509"/>
    </location>
</feature>
<evidence type="ECO:0000313" key="9">
    <source>
        <dbReference type="Proteomes" id="UP000472320"/>
    </source>
</evidence>
<dbReference type="Pfam" id="PF00990">
    <property type="entry name" value="GGDEF"/>
    <property type="match status" value="1"/>
</dbReference>
<comment type="caution">
    <text evidence="8">The sequence shown here is derived from an EMBL/GenBank/DDBJ whole genome shotgun (WGS) entry which is preliminary data.</text>
</comment>
<dbReference type="PANTHER" id="PTHR46663:SF4">
    <property type="entry name" value="DIGUANYLATE CYCLASE DGCT-RELATED"/>
    <property type="match status" value="1"/>
</dbReference>
<proteinExistence type="predicted"/>
<sequence>MVMLATVLVGGASLLVAEHEMRKVIAAQEMSMLSSAAAYLDRDITSKQQVLRVLAQSLQAEPVAASRIQGQLELREALRDEFFNVTAYSADGKLVANLQDRRLIGKLNSKNRQYFHDTIAAQEGIVSAPFRSVLSGRPVVAITQPVLARDGSIEYVLVGTIDLQRPAFAGQLNALRDRSEGYLFILTADGTTLYHPDSSRVLTQSNTPGTLEHAVLSEPDGWRDDALDHGEPVLLAHQRLQRADWTLAVSFPIRDAFASMSSLRWRAFVAASVVALVAGLLAWLFMRPLLAPLYRLYGQVRAFGREEVDIELFNSSNPDEFGHLSRAFYQVARQQQMAERNLQRLATTDALTGAHNRRMFDEFFPQALKRAIRAGQQIGLAVLDIDYFKGINDNFGHQAGDAVLVQFADRLRNAVRSTDTVARIAGDEFVIVFEHLEAGHDVNLLGQKIVAAMQAPFEVNGRPLNVTASIGIALTTELPADVDKVMLAADQALYCVKAAGRNGFAVNTVGAERMLAVRDFGAPSKQDKEKKSWPSSRF</sequence>
<name>A0A6L6QNH1_9BURK</name>
<dbReference type="Proteomes" id="UP000472320">
    <property type="component" value="Unassembled WGS sequence"/>
</dbReference>
<evidence type="ECO:0000256" key="2">
    <source>
        <dbReference type="ARBA" id="ARBA00022475"/>
    </source>
</evidence>
<dbReference type="Pfam" id="PF02743">
    <property type="entry name" value="dCache_1"/>
    <property type="match status" value="1"/>
</dbReference>
<reference evidence="8 9" key="1">
    <citation type="submission" date="2019-11" db="EMBL/GenBank/DDBJ databases">
        <title>Type strains purchased from KCTC, JCM and DSMZ.</title>
        <authorList>
            <person name="Lu H."/>
        </authorList>
    </citation>
    <scope>NUCLEOTIDE SEQUENCE [LARGE SCALE GENOMIC DNA]</scope>
    <source>
        <strain evidence="8 9">JCM 31587</strain>
    </source>
</reference>
<dbReference type="CDD" id="cd01949">
    <property type="entry name" value="GGDEF"/>
    <property type="match status" value="1"/>
</dbReference>
<evidence type="ECO:0000256" key="3">
    <source>
        <dbReference type="ARBA" id="ARBA00022692"/>
    </source>
</evidence>
<dbReference type="Gene3D" id="3.30.70.270">
    <property type="match status" value="1"/>
</dbReference>
<dbReference type="InterPro" id="IPR043128">
    <property type="entry name" value="Rev_trsase/Diguanyl_cyclase"/>
</dbReference>
<gene>
    <name evidence="8" type="ORF">GM658_24415</name>
</gene>
<accession>A0A6L6QNH1</accession>
<feature type="transmembrane region" description="Helical" evidence="6">
    <location>
        <begin position="265"/>
        <end position="286"/>
    </location>
</feature>
<protein>
    <submittedName>
        <fullName evidence="8">Diguanylate cyclase</fullName>
    </submittedName>
</protein>
<evidence type="ECO:0000313" key="8">
    <source>
        <dbReference type="EMBL" id="MTW13760.1"/>
    </source>
</evidence>
<dbReference type="InterPro" id="IPR029787">
    <property type="entry name" value="Nucleotide_cyclase"/>
</dbReference>
<dbReference type="SMART" id="SM00267">
    <property type="entry name" value="GGDEF"/>
    <property type="match status" value="1"/>
</dbReference>
<evidence type="ECO:0000259" key="7">
    <source>
        <dbReference type="PROSITE" id="PS50887"/>
    </source>
</evidence>
<keyword evidence="3 6" id="KW-0812">Transmembrane</keyword>
<evidence type="ECO:0000256" key="1">
    <source>
        <dbReference type="ARBA" id="ARBA00004651"/>
    </source>
</evidence>
<dbReference type="Gene3D" id="3.30.450.20">
    <property type="entry name" value="PAS domain"/>
    <property type="match status" value="2"/>
</dbReference>
<dbReference type="CDD" id="cd12914">
    <property type="entry name" value="PDC1_DGC_like"/>
    <property type="match status" value="1"/>
</dbReference>
<evidence type="ECO:0000256" key="6">
    <source>
        <dbReference type="SAM" id="Phobius"/>
    </source>
</evidence>
<keyword evidence="2" id="KW-1003">Cell membrane</keyword>
<keyword evidence="9" id="KW-1185">Reference proteome</keyword>
<comment type="subcellular location">
    <subcellularLocation>
        <location evidence="1">Cell membrane</location>
        <topology evidence="1">Multi-pass membrane protein</topology>
    </subcellularLocation>
</comment>
<dbReference type="NCBIfam" id="TIGR00254">
    <property type="entry name" value="GGDEF"/>
    <property type="match status" value="1"/>
</dbReference>
<dbReference type="OrthoDB" id="8929028at2"/>
<dbReference type="InterPro" id="IPR033479">
    <property type="entry name" value="dCache_1"/>
</dbReference>
<dbReference type="GO" id="GO:0003824">
    <property type="term" value="F:catalytic activity"/>
    <property type="evidence" value="ECO:0007669"/>
    <property type="project" value="UniProtKB-ARBA"/>
</dbReference>
<dbReference type="GO" id="GO:0005886">
    <property type="term" value="C:plasma membrane"/>
    <property type="evidence" value="ECO:0007669"/>
    <property type="project" value="UniProtKB-SubCell"/>
</dbReference>
<dbReference type="PROSITE" id="PS50887">
    <property type="entry name" value="GGDEF"/>
    <property type="match status" value="1"/>
</dbReference>
<keyword evidence="4 6" id="KW-1133">Transmembrane helix</keyword>
<dbReference type="InterPro" id="IPR000160">
    <property type="entry name" value="GGDEF_dom"/>
</dbReference>